<evidence type="ECO:0000313" key="3">
    <source>
        <dbReference type="EMBL" id="KAB8298600.1"/>
    </source>
</evidence>
<dbReference type="Proteomes" id="UP000326757">
    <property type="component" value="Unassembled WGS sequence"/>
</dbReference>
<gene>
    <name evidence="3" type="ORF">EYC80_000779</name>
</gene>
<keyword evidence="1" id="KW-0175">Coiled coil</keyword>
<evidence type="ECO:0000256" key="1">
    <source>
        <dbReference type="SAM" id="Coils"/>
    </source>
</evidence>
<feature type="coiled-coil region" evidence="1">
    <location>
        <begin position="248"/>
        <end position="278"/>
    </location>
</feature>
<feature type="compositionally biased region" description="Basic and acidic residues" evidence="2">
    <location>
        <begin position="309"/>
        <end position="319"/>
    </location>
</feature>
<comment type="caution">
    <text evidence="3">The sequence shown here is derived from an EMBL/GenBank/DDBJ whole genome shotgun (WGS) entry which is preliminary data.</text>
</comment>
<dbReference type="EMBL" id="VIGI01000006">
    <property type="protein sequence ID" value="KAB8298600.1"/>
    <property type="molecule type" value="Genomic_DNA"/>
</dbReference>
<sequence length="520" mass="57699">MSLGNCPASPDSCSDSGIDLLDSPMPNPSSSKIPIPQRPCRLKGQVQLRGCQREEESPLISPLPDTSSVNLEYPFQESRDIPSPPKRRRLRQLGPVNEGLEPFGTGWSRKLSFGDGGRIYDGGKQSHIKNGKEIEEGDPCAEYLKCCGGTDAKLKRKIAQSATGKLSVAFSDDYAGNTGSGDKHLDEMFDLAIRSITLDRKISMVQRRKKSAEMSLMSLESFDAGIKFESIEAALEKGLKPFENFENYVKSENSRKQLQNKKELKEKAEMSLKFLEKLSGEVEGLCHENIDEVGSSDVDKSSMSASCERNSEYKVDPEKEREVMALGKKEATFGDKLSEVSPTLTGETLYPRDTTATHFAASFSHGNDTKNKSKHVAFKDAEDERSNLPSSKLDHVSGDIPELKETAEEENPIQTTYEMSKSYRRIKRHLIVATGQALMKDFIELFQIKNESDEDGEACDDYIDEELIKDTAEIVRRAMIYLDTEAFNDALQQASEAALGLVSEDTKVGDILSILPLLFS</sequence>
<evidence type="ECO:0000256" key="2">
    <source>
        <dbReference type="SAM" id="MobiDB-lite"/>
    </source>
</evidence>
<dbReference type="AlphaFoldDB" id="A0A5N6K788"/>
<feature type="region of interest" description="Disordered" evidence="2">
    <location>
        <begin position="296"/>
        <end position="319"/>
    </location>
</feature>
<organism evidence="3 4">
    <name type="scientific">Monilinia laxa</name>
    <name type="common">Brown rot fungus</name>
    <name type="synonym">Sclerotinia laxa</name>
    <dbReference type="NCBI Taxonomy" id="61186"/>
    <lineage>
        <taxon>Eukaryota</taxon>
        <taxon>Fungi</taxon>
        <taxon>Dikarya</taxon>
        <taxon>Ascomycota</taxon>
        <taxon>Pezizomycotina</taxon>
        <taxon>Leotiomycetes</taxon>
        <taxon>Helotiales</taxon>
        <taxon>Sclerotiniaceae</taxon>
        <taxon>Monilinia</taxon>
    </lineage>
</organism>
<protein>
    <submittedName>
        <fullName evidence="3">Uncharacterized protein</fullName>
    </submittedName>
</protein>
<feature type="region of interest" description="Disordered" evidence="2">
    <location>
        <begin position="1"/>
        <end position="39"/>
    </location>
</feature>
<evidence type="ECO:0000313" key="4">
    <source>
        <dbReference type="Proteomes" id="UP000326757"/>
    </source>
</evidence>
<proteinExistence type="predicted"/>
<keyword evidence="4" id="KW-1185">Reference proteome</keyword>
<accession>A0A5N6K788</accession>
<reference evidence="3 4" key="1">
    <citation type="submission" date="2019-06" db="EMBL/GenBank/DDBJ databases">
        <title>Genome Sequence of the Brown Rot Fungal Pathogen Monilinia laxa.</title>
        <authorList>
            <person name="De Miccolis Angelini R.M."/>
            <person name="Landi L."/>
            <person name="Abate D."/>
            <person name="Pollastro S."/>
            <person name="Romanazzi G."/>
            <person name="Faretra F."/>
        </authorList>
    </citation>
    <scope>NUCLEOTIDE SEQUENCE [LARGE SCALE GENOMIC DNA]</scope>
    <source>
        <strain evidence="3 4">Mlax316</strain>
    </source>
</reference>
<name>A0A5N6K788_MONLA</name>